<evidence type="ECO:0000313" key="11">
    <source>
        <dbReference type="EMBL" id="NXI48586.1"/>
    </source>
</evidence>
<evidence type="ECO:0000256" key="1">
    <source>
        <dbReference type="ARBA" id="ARBA00004123"/>
    </source>
</evidence>
<name>A0A7K9TLJ2_9PICI</name>
<organism evidence="11 12">
    <name type="scientific">Galbula dea</name>
    <dbReference type="NCBI Taxonomy" id="1109041"/>
    <lineage>
        <taxon>Eukaryota</taxon>
        <taxon>Metazoa</taxon>
        <taxon>Chordata</taxon>
        <taxon>Craniata</taxon>
        <taxon>Vertebrata</taxon>
        <taxon>Euteleostomi</taxon>
        <taxon>Archelosauria</taxon>
        <taxon>Archosauria</taxon>
        <taxon>Dinosauria</taxon>
        <taxon>Saurischia</taxon>
        <taxon>Theropoda</taxon>
        <taxon>Coelurosauria</taxon>
        <taxon>Aves</taxon>
        <taxon>Neognathae</taxon>
        <taxon>Neoaves</taxon>
        <taxon>Telluraves</taxon>
        <taxon>Coraciimorphae</taxon>
        <taxon>Piciformes</taxon>
        <taxon>Galbulidae</taxon>
        <taxon>Galbula</taxon>
    </lineage>
</organism>
<dbReference type="FunFam" id="3.30.160.60:FF:001009">
    <property type="entry name" value="Zinc finger protein 26"/>
    <property type="match status" value="1"/>
</dbReference>
<reference evidence="11 12" key="1">
    <citation type="submission" date="2019-09" db="EMBL/GenBank/DDBJ databases">
        <title>Bird 10,000 Genomes (B10K) Project - Family phase.</title>
        <authorList>
            <person name="Zhang G."/>
        </authorList>
    </citation>
    <scope>NUCLEOTIDE SEQUENCE [LARGE SCALE GENOMIC DNA]</scope>
    <source>
        <strain evidence="11">B10K-DU-001-62</strain>
        <tissue evidence="11">Muscle</tissue>
    </source>
</reference>
<dbReference type="AlphaFoldDB" id="A0A7K9TLJ2"/>
<dbReference type="GO" id="GO:0000978">
    <property type="term" value="F:RNA polymerase II cis-regulatory region sequence-specific DNA binding"/>
    <property type="evidence" value="ECO:0007669"/>
    <property type="project" value="TreeGrafter"/>
</dbReference>
<dbReference type="Pfam" id="PF00096">
    <property type="entry name" value="zf-C2H2"/>
    <property type="match status" value="2"/>
</dbReference>
<dbReference type="Proteomes" id="UP000566440">
    <property type="component" value="Unassembled WGS sequence"/>
</dbReference>
<dbReference type="Gene3D" id="3.30.160.60">
    <property type="entry name" value="Classic Zinc Finger"/>
    <property type="match status" value="2"/>
</dbReference>
<keyword evidence="5 9" id="KW-0863">Zinc-finger</keyword>
<keyword evidence="4" id="KW-0677">Repeat</keyword>
<dbReference type="InterPro" id="IPR013087">
    <property type="entry name" value="Znf_C2H2_type"/>
</dbReference>
<feature type="domain" description="C2H2-type" evidence="10">
    <location>
        <begin position="1"/>
        <end position="26"/>
    </location>
</feature>
<dbReference type="PRINTS" id="PR00048">
    <property type="entry name" value="ZINCFINGER"/>
</dbReference>
<gene>
    <name evidence="11" type="primary">Znf180_12</name>
    <name evidence="11" type="ORF">GALDEA_R01477</name>
</gene>
<evidence type="ECO:0000256" key="2">
    <source>
        <dbReference type="ARBA" id="ARBA00006991"/>
    </source>
</evidence>
<feature type="domain" description="C2H2-type" evidence="10">
    <location>
        <begin position="27"/>
        <end position="54"/>
    </location>
</feature>
<feature type="non-terminal residue" evidence="11">
    <location>
        <position position="1"/>
    </location>
</feature>
<evidence type="ECO:0000256" key="5">
    <source>
        <dbReference type="ARBA" id="ARBA00022771"/>
    </source>
</evidence>
<dbReference type="PANTHER" id="PTHR23226">
    <property type="entry name" value="ZINC FINGER AND SCAN DOMAIN-CONTAINING"/>
    <property type="match status" value="1"/>
</dbReference>
<dbReference type="InterPro" id="IPR036236">
    <property type="entry name" value="Znf_C2H2_sf"/>
</dbReference>
<dbReference type="PROSITE" id="PS00028">
    <property type="entry name" value="ZINC_FINGER_C2H2_1"/>
    <property type="match status" value="2"/>
</dbReference>
<evidence type="ECO:0000259" key="10">
    <source>
        <dbReference type="PROSITE" id="PS50157"/>
    </source>
</evidence>
<dbReference type="GO" id="GO:0005634">
    <property type="term" value="C:nucleus"/>
    <property type="evidence" value="ECO:0007669"/>
    <property type="project" value="UniProtKB-SubCell"/>
</dbReference>
<dbReference type="PANTHER" id="PTHR23226:SF416">
    <property type="entry name" value="FI01424P"/>
    <property type="match status" value="1"/>
</dbReference>
<comment type="subcellular location">
    <subcellularLocation>
        <location evidence="1">Nucleus</location>
    </subcellularLocation>
</comment>
<feature type="non-terminal residue" evidence="11">
    <location>
        <position position="55"/>
    </location>
</feature>
<evidence type="ECO:0000256" key="9">
    <source>
        <dbReference type="PROSITE-ProRule" id="PRU00042"/>
    </source>
</evidence>
<comment type="similarity">
    <text evidence="2">Belongs to the krueppel C2H2-type zinc-finger protein family.</text>
</comment>
<comment type="caution">
    <text evidence="11">The sequence shown here is derived from an EMBL/GenBank/DDBJ whole genome shotgun (WGS) entry which is preliminary data.</text>
</comment>
<dbReference type="PROSITE" id="PS50157">
    <property type="entry name" value="ZINC_FINGER_C2H2_2"/>
    <property type="match status" value="2"/>
</dbReference>
<keyword evidence="7" id="KW-0238">DNA-binding</keyword>
<proteinExistence type="inferred from homology"/>
<dbReference type="SUPFAM" id="SSF57667">
    <property type="entry name" value="beta-beta-alpha zinc fingers"/>
    <property type="match status" value="1"/>
</dbReference>
<evidence type="ECO:0000313" key="12">
    <source>
        <dbReference type="Proteomes" id="UP000566440"/>
    </source>
</evidence>
<evidence type="ECO:0000256" key="3">
    <source>
        <dbReference type="ARBA" id="ARBA00022723"/>
    </source>
</evidence>
<keyword evidence="12" id="KW-1185">Reference proteome</keyword>
<dbReference type="GO" id="GO:0008270">
    <property type="term" value="F:zinc ion binding"/>
    <property type="evidence" value="ECO:0007669"/>
    <property type="project" value="UniProtKB-KW"/>
</dbReference>
<sequence>CSQCGKSFATRFYRLIHQRTHTGDKPYQCSQCGKRFTENSHLLRHQRTHTGEKPY</sequence>
<keyword evidence="8" id="KW-0539">Nucleus</keyword>
<evidence type="ECO:0000256" key="8">
    <source>
        <dbReference type="ARBA" id="ARBA00023242"/>
    </source>
</evidence>
<keyword evidence="6" id="KW-0862">Zinc</keyword>
<dbReference type="GO" id="GO:0000981">
    <property type="term" value="F:DNA-binding transcription factor activity, RNA polymerase II-specific"/>
    <property type="evidence" value="ECO:0007669"/>
    <property type="project" value="TreeGrafter"/>
</dbReference>
<dbReference type="SMART" id="SM00355">
    <property type="entry name" value="ZnF_C2H2"/>
    <property type="match status" value="2"/>
</dbReference>
<dbReference type="EMBL" id="VWZX01013512">
    <property type="protein sequence ID" value="NXI48586.1"/>
    <property type="molecule type" value="Genomic_DNA"/>
</dbReference>
<evidence type="ECO:0000256" key="6">
    <source>
        <dbReference type="ARBA" id="ARBA00022833"/>
    </source>
</evidence>
<evidence type="ECO:0000256" key="7">
    <source>
        <dbReference type="ARBA" id="ARBA00023125"/>
    </source>
</evidence>
<protein>
    <submittedName>
        <fullName evidence="11">ZN180 protein</fullName>
    </submittedName>
</protein>
<accession>A0A7K9TLJ2</accession>
<keyword evidence="3" id="KW-0479">Metal-binding</keyword>
<dbReference type="FunFam" id="3.30.160.60:FF:000953">
    <property type="entry name" value="Zinc finger protein 691"/>
    <property type="match status" value="1"/>
</dbReference>
<evidence type="ECO:0000256" key="4">
    <source>
        <dbReference type="ARBA" id="ARBA00022737"/>
    </source>
</evidence>
<dbReference type="OrthoDB" id="654211at2759"/>